<feature type="repeat" description="TPR" evidence="3">
    <location>
        <begin position="309"/>
        <end position="342"/>
    </location>
</feature>
<evidence type="ECO:0000256" key="1">
    <source>
        <dbReference type="ARBA" id="ARBA00022737"/>
    </source>
</evidence>
<gene>
    <name evidence="5" type="ORF">DZC52_00135</name>
</gene>
<feature type="region of interest" description="Disordered" evidence="4">
    <location>
        <begin position="1"/>
        <end position="25"/>
    </location>
</feature>
<dbReference type="EMBL" id="QUZK01000002">
    <property type="protein sequence ID" value="RFF33006.1"/>
    <property type="molecule type" value="Genomic_DNA"/>
</dbReference>
<reference evidence="5 6" key="1">
    <citation type="submission" date="2018-08" db="EMBL/GenBank/DDBJ databases">
        <title>Wenzhouxiangella salilacus sp. nov., a novel bacterium isolated from a saline lake in Xinjiang Province, China.</title>
        <authorList>
            <person name="Han S."/>
        </authorList>
    </citation>
    <scope>NUCLEOTIDE SEQUENCE [LARGE SCALE GENOMIC DNA]</scope>
    <source>
        <strain evidence="5 6">XDB06</strain>
    </source>
</reference>
<dbReference type="AlphaFoldDB" id="A0A3E1KE91"/>
<dbReference type="InterPro" id="IPR019734">
    <property type="entry name" value="TPR_rpt"/>
</dbReference>
<feature type="repeat" description="TPR" evidence="3">
    <location>
        <begin position="193"/>
        <end position="226"/>
    </location>
</feature>
<accession>A0A3E1KE91</accession>
<dbReference type="Proteomes" id="UP000260351">
    <property type="component" value="Unassembled WGS sequence"/>
</dbReference>
<dbReference type="Gene3D" id="1.25.40.10">
    <property type="entry name" value="Tetratricopeptide repeat domain"/>
    <property type="match status" value="2"/>
</dbReference>
<dbReference type="OrthoDB" id="5959200at2"/>
<comment type="caution">
    <text evidence="5">The sequence shown here is derived from an EMBL/GenBank/DDBJ whole genome shotgun (WGS) entry which is preliminary data.</text>
</comment>
<dbReference type="PROSITE" id="PS50005">
    <property type="entry name" value="TPR"/>
    <property type="match status" value="4"/>
</dbReference>
<dbReference type="InterPro" id="IPR050498">
    <property type="entry name" value="Ycf3"/>
</dbReference>
<dbReference type="InterPro" id="IPR011990">
    <property type="entry name" value="TPR-like_helical_dom_sf"/>
</dbReference>
<evidence type="ECO:0000313" key="6">
    <source>
        <dbReference type="Proteomes" id="UP000260351"/>
    </source>
</evidence>
<dbReference type="PROSITE" id="PS50293">
    <property type="entry name" value="TPR_REGION"/>
    <property type="match status" value="1"/>
</dbReference>
<dbReference type="SUPFAM" id="SSF48452">
    <property type="entry name" value="TPR-like"/>
    <property type="match status" value="2"/>
</dbReference>
<keyword evidence="6" id="KW-1185">Reference proteome</keyword>
<feature type="repeat" description="TPR" evidence="3">
    <location>
        <begin position="159"/>
        <end position="192"/>
    </location>
</feature>
<dbReference type="PANTHER" id="PTHR44858">
    <property type="entry name" value="TETRATRICOPEPTIDE REPEAT PROTEIN 6"/>
    <property type="match status" value="1"/>
</dbReference>
<name>A0A3E1KE91_9GAMM</name>
<dbReference type="PANTHER" id="PTHR44858:SF1">
    <property type="entry name" value="UDP-N-ACETYLGLUCOSAMINE--PEPTIDE N-ACETYLGLUCOSAMINYLTRANSFERASE SPINDLY-RELATED"/>
    <property type="match status" value="1"/>
</dbReference>
<evidence type="ECO:0000256" key="3">
    <source>
        <dbReference type="PROSITE-ProRule" id="PRU00339"/>
    </source>
</evidence>
<keyword evidence="2 3" id="KW-0802">TPR repeat</keyword>
<evidence type="ECO:0000313" key="5">
    <source>
        <dbReference type="EMBL" id="RFF33006.1"/>
    </source>
</evidence>
<dbReference type="Pfam" id="PF13432">
    <property type="entry name" value="TPR_16"/>
    <property type="match status" value="2"/>
</dbReference>
<keyword evidence="1" id="KW-0677">Repeat</keyword>
<feature type="repeat" description="TPR" evidence="3">
    <location>
        <begin position="90"/>
        <end position="123"/>
    </location>
</feature>
<dbReference type="SMART" id="SM00028">
    <property type="entry name" value="TPR"/>
    <property type="match status" value="7"/>
</dbReference>
<evidence type="ECO:0000256" key="4">
    <source>
        <dbReference type="SAM" id="MobiDB-lite"/>
    </source>
</evidence>
<sequence length="544" mass="58692">MGRRNTGTIRGPVGRQLPHAGPGRGPKACAVIRRRLLIAAILVHSIAPTAQAAQIEHPDTAGMDPALAAQIESARALVEQSRDAGAATLAEAWGELGMLYQATGFENVSLAAYQRAAETDPFDGRWPYLKGIILGQRGETDDARRQFLESIALNPALAGPGWTRIGRLYLDAGRAEPGVRAFQRALEIDDGAPAALAGMGEARLALEQYEQAREFLESALEAEPRADRLHYPLAMALRGLGDPDGMQEHLSKAGQIGITPDDPVAEYLAAHAAGSRIHILRGRKAWSAGDVAGAADAFTRAVEADPASAVAWTNLGTAQAELGQLQSARKSLARALELEPGAERARENLVAVLRRNGQPQEALDTIDSAPGRTESVRWRLIESARIHFDLGDPDTAADQLLQALENERDLEIWSEALTALVEAERREEAYALATHEDLSDASDTVLAAWVDALVRAAEPESDDLSLAARLSERLYERNRAEQFAALHINTLLKRHARCREALAWISSQIARGDTAQALRAMLTQWSLELAGSPECGAPEARPRS</sequence>
<protein>
    <submittedName>
        <fullName evidence="5">Uncharacterized protein</fullName>
    </submittedName>
</protein>
<organism evidence="5 6">
    <name type="scientific">Wenzhouxiangella sediminis</name>
    <dbReference type="NCBI Taxonomy" id="1792836"/>
    <lineage>
        <taxon>Bacteria</taxon>
        <taxon>Pseudomonadati</taxon>
        <taxon>Pseudomonadota</taxon>
        <taxon>Gammaproteobacteria</taxon>
        <taxon>Chromatiales</taxon>
        <taxon>Wenzhouxiangellaceae</taxon>
        <taxon>Wenzhouxiangella</taxon>
    </lineage>
</organism>
<proteinExistence type="predicted"/>
<dbReference type="Pfam" id="PF14559">
    <property type="entry name" value="TPR_19"/>
    <property type="match status" value="1"/>
</dbReference>
<evidence type="ECO:0000256" key="2">
    <source>
        <dbReference type="ARBA" id="ARBA00022803"/>
    </source>
</evidence>